<evidence type="ECO:0000313" key="2">
    <source>
        <dbReference type="Proteomes" id="UP000221980"/>
    </source>
</evidence>
<dbReference type="RefSeq" id="WP_099112629.1">
    <property type="nucleotide sequence ID" value="NZ_CAWNQI010000001.1"/>
</dbReference>
<dbReference type="Pfam" id="PF10127">
    <property type="entry name" value="RlaP"/>
    <property type="match status" value="1"/>
</dbReference>
<evidence type="ECO:0000313" key="1">
    <source>
        <dbReference type="EMBL" id="PHM50788.1"/>
    </source>
</evidence>
<dbReference type="OrthoDB" id="9796845at2"/>
<keyword evidence="2" id="KW-1185">Reference proteome</keyword>
<organism evidence="1 2">
    <name type="scientific">Xenorhabdus miraniensis</name>
    <dbReference type="NCBI Taxonomy" id="351674"/>
    <lineage>
        <taxon>Bacteria</taxon>
        <taxon>Pseudomonadati</taxon>
        <taxon>Pseudomonadota</taxon>
        <taxon>Gammaproteobacteria</taxon>
        <taxon>Enterobacterales</taxon>
        <taxon>Morganellaceae</taxon>
        <taxon>Xenorhabdus</taxon>
    </lineage>
</organism>
<dbReference type="EMBL" id="NITZ01000001">
    <property type="protein sequence ID" value="PHM50788.1"/>
    <property type="molecule type" value="Genomic_DNA"/>
</dbReference>
<sequence>MEEMEREIKTRMVSPAMRSRIRQELAGIEKNYGVRILYACESGSRGWGFASPDSDYDVRFIYVHPVDWYLKVEAGRDVIELPISDELDISGWELRKALKLLKQANPTLMEWLDSPLIYQADPAATNGLKTMVPHFFSDIKARYHYLSMAKKNFRGYLQGEEVRLKKYFYVLRSLLAIRWIEMGKGMPPVDFTTLVAGTVDDLQLKMEIDDLLRIKRAANEAEYGPRKPRIHTFIESELDETLMRCELKDKRERGYALLDDYLRRWVMKR</sequence>
<name>A0A2D0JWT1_9GAMM</name>
<comment type="caution">
    <text evidence="1">The sequence shown here is derived from an EMBL/GenBank/DDBJ whole genome shotgun (WGS) entry which is preliminary data.</text>
</comment>
<reference evidence="1 2" key="1">
    <citation type="journal article" date="2017" name="Nat. Microbiol.">
        <title>Natural product diversity associated with the nematode symbionts Photorhabdus and Xenorhabdus.</title>
        <authorList>
            <person name="Tobias N.J."/>
            <person name="Wolff H."/>
            <person name="Djahanschiri B."/>
            <person name="Grundmann F."/>
            <person name="Kronenwerth M."/>
            <person name="Shi Y.M."/>
            <person name="Simonyi S."/>
            <person name="Grun P."/>
            <person name="Shapiro-Ilan D."/>
            <person name="Pidot S.J."/>
            <person name="Stinear T.P."/>
            <person name="Ebersberger I."/>
            <person name="Bode H.B."/>
        </authorList>
    </citation>
    <scope>NUCLEOTIDE SEQUENCE [LARGE SCALE GENOMIC DNA]</scope>
    <source>
        <strain evidence="1 2">DSM 17902</strain>
    </source>
</reference>
<dbReference type="AlphaFoldDB" id="A0A2D0JWT1"/>
<gene>
    <name evidence="1" type="ORF">Xmir_00192</name>
</gene>
<protein>
    <submittedName>
        <fullName evidence="1">Nucleotidyltransferase</fullName>
    </submittedName>
</protein>
<accession>A0A2D0JWT1</accession>
<dbReference type="GO" id="GO:0016740">
    <property type="term" value="F:transferase activity"/>
    <property type="evidence" value="ECO:0007669"/>
    <property type="project" value="UniProtKB-KW"/>
</dbReference>
<proteinExistence type="predicted"/>
<dbReference type="PANTHER" id="PTHR34817">
    <property type="entry name" value="NUCLEOTIDYLTRANSFERASE"/>
    <property type="match status" value="1"/>
</dbReference>
<dbReference type="Proteomes" id="UP000221980">
    <property type="component" value="Unassembled WGS sequence"/>
</dbReference>
<dbReference type="PANTHER" id="PTHR34817:SF2">
    <property type="entry name" value="NUCLEOTIDYLTRANSFERASE"/>
    <property type="match status" value="1"/>
</dbReference>
<dbReference type="InterPro" id="IPR018775">
    <property type="entry name" value="RlaP"/>
</dbReference>
<keyword evidence="1" id="KW-0808">Transferase</keyword>